<comment type="subcellular location">
    <subcellularLocation>
        <location evidence="1">Cell membrane</location>
        <topology evidence="1">Multi-pass membrane protein</topology>
    </subcellularLocation>
</comment>
<evidence type="ECO:0000256" key="2">
    <source>
        <dbReference type="ARBA" id="ARBA00007362"/>
    </source>
</evidence>
<comment type="similarity">
    <text evidence="2">Belongs to the EamA transporter family.</text>
</comment>
<keyword evidence="9 12" id="KW-1133">Transmembrane helix</keyword>
<dbReference type="InterPro" id="IPR000390">
    <property type="entry name" value="Small_drug/metabolite_transptr"/>
</dbReference>
<feature type="transmembrane region" description="Helical" evidence="12">
    <location>
        <begin position="88"/>
        <end position="105"/>
    </location>
</feature>
<evidence type="ECO:0000256" key="8">
    <source>
        <dbReference type="ARBA" id="ARBA00022985"/>
    </source>
</evidence>
<dbReference type="GO" id="GO:0005886">
    <property type="term" value="C:plasma membrane"/>
    <property type="evidence" value="ECO:0007669"/>
    <property type="project" value="UniProtKB-SubCell"/>
</dbReference>
<dbReference type="InterPro" id="IPR037185">
    <property type="entry name" value="EmrE-like"/>
</dbReference>
<sequence length="107" mass="11720">MTMTVIANTVLKLGSKSVPFDGPLKGIILGYLTSPLIVSGFTLYAIAAILWIYCLSKFDLSYVTFVSSAQYVLLIAVSLLVFNEQISMMKWTGTGLILVGVFFWLKG</sequence>
<comment type="caution">
    <text evidence="14">The sequence shown here is derived from an EMBL/GenBank/DDBJ whole genome shotgun (WGS) entry which is preliminary data.</text>
</comment>
<proteinExistence type="inferred from homology"/>
<dbReference type="Pfam" id="PF00892">
    <property type="entry name" value="EamA"/>
    <property type="match status" value="1"/>
</dbReference>
<evidence type="ECO:0000256" key="1">
    <source>
        <dbReference type="ARBA" id="ARBA00004651"/>
    </source>
</evidence>
<feature type="transmembrane region" description="Helical" evidence="12">
    <location>
        <begin position="28"/>
        <end position="53"/>
    </location>
</feature>
<evidence type="ECO:0000256" key="4">
    <source>
        <dbReference type="ARBA" id="ARBA00022516"/>
    </source>
</evidence>
<evidence type="ECO:0000256" key="6">
    <source>
        <dbReference type="ARBA" id="ARBA00022556"/>
    </source>
</evidence>
<dbReference type="AlphaFoldDB" id="A0A972H867"/>
<evidence type="ECO:0000256" key="3">
    <source>
        <dbReference type="ARBA" id="ARBA00022475"/>
    </source>
</evidence>
<evidence type="ECO:0000256" key="9">
    <source>
        <dbReference type="ARBA" id="ARBA00022989"/>
    </source>
</evidence>
<keyword evidence="11 12" id="KW-0472">Membrane</keyword>
<evidence type="ECO:0000313" key="15">
    <source>
        <dbReference type="Proteomes" id="UP000641588"/>
    </source>
</evidence>
<keyword evidence="5" id="KW-0997">Cell inner membrane</keyword>
<evidence type="ECO:0000256" key="5">
    <source>
        <dbReference type="ARBA" id="ARBA00022519"/>
    </source>
</evidence>
<dbReference type="Gene3D" id="1.10.3730.20">
    <property type="match status" value="1"/>
</dbReference>
<keyword evidence="4" id="KW-0444">Lipid biosynthesis</keyword>
<evidence type="ECO:0000256" key="7">
    <source>
        <dbReference type="ARBA" id="ARBA00022692"/>
    </source>
</evidence>
<protein>
    <submittedName>
        <fullName evidence="14">EamA family transporter</fullName>
    </submittedName>
</protein>
<evidence type="ECO:0000256" key="12">
    <source>
        <dbReference type="SAM" id="Phobius"/>
    </source>
</evidence>
<evidence type="ECO:0000259" key="13">
    <source>
        <dbReference type="Pfam" id="PF00892"/>
    </source>
</evidence>
<keyword evidence="15" id="KW-1185">Reference proteome</keyword>
<organism evidence="14 15">
    <name type="scientific">Paenibacillus foliorum</name>
    <dbReference type="NCBI Taxonomy" id="2654974"/>
    <lineage>
        <taxon>Bacteria</taxon>
        <taxon>Bacillati</taxon>
        <taxon>Bacillota</taxon>
        <taxon>Bacilli</taxon>
        <taxon>Bacillales</taxon>
        <taxon>Paenibacillaceae</taxon>
        <taxon>Paenibacillus</taxon>
    </lineage>
</organism>
<feature type="transmembrane region" description="Helical" evidence="12">
    <location>
        <begin position="60"/>
        <end position="82"/>
    </location>
</feature>
<keyword evidence="10" id="KW-0443">Lipid metabolism</keyword>
<dbReference type="Proteomes" id="UP000641588">
    <property type="component" value="Unassembled WGS sequence"/>
</dbReference>
<feature type="domain" description="EamA" evidence="13">
    <location>
        <begin position="34"/>
        <end position="103"/>
    </location>
</feature>
<dbReference type="GO" id="GO:0009103">
    <property type="term" value="P:lipopolysaccharide biosynthetic process"/>
    <property type="evidence" value="ECO:0007669"/>
    <property type="project" value="UniProtKB-KW"/>
</dbReference>
<keyword evidence="3" id="KW-1003">Cell membrane</keyword>
<dbReference type="PANTHER" id="PTHR30561:SF9">
    <property type="entry name" value="4-AMINO-4-DEOXY-L-ARABINOSE-PHOSPHOUNDECAPRENOL FLIPPASE SUBUNIT ARNF-RELATED"/>
    <property type="match status" value="1"/>
</dbReference>
<dbReference type="RefSeq" id="WP_171656432.1">
    <property type="nucleotide sequence ID" value="NZ_WHOD01000128.1"/>
</dbReference>
<keyword evidence="8" id="KW-0448">Lipopolysaccharide biosynthesis</keyword>
<evidence type="ECO:0000256" key="11">
    <source>
        <dbReference type="ARBA" id="ARBA00023136"/>
    </source>
</evidence>
<evidence type="ECO:0000256" key="10">
    <source>
        <dbReference type="ARBA" id="ARBA00023098"/>
    </source>
</evidence>
<accession>A0A972H867</accession>
<gene>
    <name evidence="14" type="ORF">GC093_33910</name>
</gene>
<keyword evidence="7 12" id="KW-0812">Transmembrane</keyword>
<dbReference type="InterPro" id="IPR000620">
    <property type="entry name" value="EamA_dom"/>
</dbReference>
<keyword evidence="6" id="KW-0441">Lipid A biosynthesis</keyword>
<dbReference type="PANTHER" id="PTHR30561">
    <property type="entry name" value="SMR FAMILY PROTON-DEPENDENT DRUG EFFLUX TRANSPORTER SUGE"/>
    <property type="match status" value="1"/>
</dbReference>
<reference evidence="14" key="1">
    <citation type="submission" date="2019-10" db="EMBL/GenBank/DDBJ databases">
        <title>Description of Paenibacillus glebae sp. nov.</title>
        <authorList>
            <person name="Carlier A."/>
            <person name="Qi S."/>
        </authorList>
    </citation>
    <scope>NUCLEOTIDE SEQUENCE</scope>
    <source>
        <strain evidence="14">LMG 31456</strain>
    </source>
</reference>
<dbReference type="GO" id="GO:0022857">
    <property type="term" value="F:transmembrane transporter activity"/>
    <property type="evidence" value="ECO:0007669"/>
    <property type="project" value="InterPro"/>
</dbReference>
<dbReference type="EMBL" id="WHOD01000128">
    <property type="protein sequence ID" value="NOU98191.1"/>
    <property type="molecule type" value="Genomic_DNA"/>
</dbReference>
<dbReference type="SUPFAM" id="SSF103481">
    <property type="entry name" value="Multidrug resistance efflux transporter EmrE"/>
    <property type="match status" value="1"/>
</dbReference>
<name>A0A972H867_9BACL</name>
<evidence type="ECO:0000313" key="14">
    <source>
        <dbReference type="EMBL" id="NOU98191.1"/>
    </source>
</evidence>